<evidence type="ECO:0000313" key="8">
    <source>
        <dbReference type="RefSeq" id="XP_008541920.2"/>
    </source>
</evidence>
<dbReference type="InterPro" id="IPR007677">
    <property type="entry name" value="Gasdermin"/>
</dbReference>
<dbReference type="PANTHER" id="PTHR16399">
    <property type="entry name" value="GASDERMIN"/>
    <property type="match status" value="1"/>
</dbReference>
<evidence type="ECO:0000256" key="3">
    <source>
        <dbReference type="ARBA" id="ARBA00009279"/>
    </source>
</evidence>
<feature type="domain" description="Gasdermin pore forming" evidence="6">
    <location>
        <begin position="7"/>
        <end position="75"/>
    </location>
</feature>
<dbReference type="GeneID" id="103567091"/>
<name>A0ABM2FL32_EQUPR</name>
<proteinExistence type="inferred from homology"/>
<protein>
    <submittedName>
        <fullName evidence="8">Gasdermin-C</fullName>
    </submittedName>
</protein>
<comment type="subcellular location">
    <subcellularLocation>
        <location evidence="2">Cytoplasm</location>
        <location evidence="2">Cytosol</location>
    </subcellularLocation>
    <subcellularLocation>
        <location evidence="1">Endomembrane system</location>
    </subcellularLocation>
</comment>
<evidence type="ECO:0000256" key="1">
    <source>
        <dbReference type="ARBA" id="ARBA00004308"/>
    </source>
</evidence>
<organism evidence="7 8">
    <name type="scientific">Equus przewalskii</name>
    <name type="common">Przewalski's horse</name>
    <name type="synonym">Equus caballus przewalskii</name>
    <dbReference type="NCBI Taxonomy" id="9798"/>
    <lineage>
        <taxon>Eukaryota</taxon>
        <taxon>Metazoa</taxon>
        <taxon>Chordata</taxon>
        <taxon>Craniata</taxon>
        <taxon>Vertebrata</taxon>
        <taxon>Euteleostomi</taxon>
        <taxon>Mammalia</taxon>
        <taxon>Eutheria</taxon>
        <taxon>Laurasiatheria</taxon>
        <taxon>Perissodactyla</taxon>
        <taxon>Equidae</taxon>
        <taxon>Equus</taxon>
    </lineage>
</organism>
<evidence type="ECO:0000256" key="5">
    <source>
        <dbReference type="ARBA" id="ARBA00038764"/>
    </source>
</evidence>
<dbReference type="Proteomes" id="UP001652662">
    <property type="component" value="Chromosome 8"/>
</dbReference>
<gene>
    <name evidence="8" type="primary">LOC103567091</name>
</gene>
<evidence type="ECO:0000259" key="6">
    <source>
        <dbReference type="Pfam" id="PF04598"/>
    </source>
</evidence>
<evidence type="ECO:0000313" key="7">
    <source>
        <dbReference type="Proteomes" id="UP001652662"/>
    </source>
</evidence>
<comment type="similarity">
    <text evidence="3">Belongs to the gasdermin family.</text>
</comment>
<dbReference type="Pfam" id="PF04598">
    <property type="entry name" value="Gasdermin"/>
    <property type="match status" value="1"/>
</dbReference>
<reference evidence="8" key="1">
    <citation type="submission" date="2025-08" db="UniProtKB">
        <authorList>
            <consortium name="RefSeq"/>
        </authorList>
    </citation>
    <scope>IDENTIFICATION</scope>
    <source>
        <tissue evidence="8">Blood</tissue>
    </source>
</reference>
<dbReference type="PANTHER" id="PTHR16399:SF21">
    <property type="entry name" value="GASDERMIN-C"/>
    <property type="match status" value="1"/>
</dbReference>
<evidence type="ECO:0000256" key="2">
    <source>
        <dbReference type="ARBA" id="ARBA00004514"/>
    </source>
</evidence>
<keyword evidence="7" id="KW-1185">Reference proteome</keyword>
<comment type="subunit">
    <text evidence="5">Homooligomer; homooligomeric ring-shaped pore complex containing 27-28 subunits when inserted in the membrane.</text>
</comment>
<evidence type="ECO:0000256" key="4">
    <source>
        <dbReference type="ARBA" id="ARBA00023136"/>
    </source>
</evidence>
<sequence>MEADECHGFSLEFWSVAIPPCNWTDLQKRKVLDPEPSFLKQCRKTSVNPHVVTEAVEMLNSPVLHETSSVNMLWKCCTLEYWCQESYEDVIH</sequence>
<keyword evidence="4" id="KW-0472">Membrane</keyword>
<accession>A0ABM2FL32</accession>
<dbReference type="RefSeq" id="XP_008541920.2">
    <property type="nucleotide sequence ID" value="XM_008543698.2"/>
</dbReference>
<dbReference type="InterPro" id="IPR040460">
    <property type="entry name" value="Gasdermin_pore"/>
</dbReference>